<gene>
    <name evidence="5" type="ORF">BOX15_Mlig014187g1</name>
</gene>
<comment type="subcellular location">
    <subcellularLocation>
        <location evidence="1">Lipid droplet</location>
    </subcellularLocation>
</comment>
<evidence type="ECO:0000256" key="4">
    <source>
        <dbReference type="SAM" id="MobiDB-lite"/>
    </source>
</evidence>
<dbReference type="AlphaFoldDB" id="A0A267GMY4"/>
<feature type="compositionally biased region" description="Basic and acidic residues" evidence="4">
    <location>
        <begin position="163"/>
        <end position="172"/>
    </location>
</feature>
<dbReference type="PANTHER" id="PTHR14024">
    <property type="entry name" value="PERILIPIN"/>
    <property type="match status" value="1"/>
</dbReference>
<comment type="caution">
    <text evidence="5">The sequence shown here is derived from an EMBL/GenBank/DDBJ whole genome shotgun (WGS) entry which is preliminary data.</text>
</comment>
<feature type="region of interest" description="Disordered" evidence="4">
    <location>
        <begin position="291"/>
        <end position="318"/>
    </location>
</feature>
<name>A0A267GMY4_9PLAT</name>
<dbReference type="Pfam" id="PF03036">
    <property type="entry name" value="Perilipin"/>
    <property type="match status" value="1"/>
</dbReference>
<organism evidence="5 6">
    <name type="scientific">Macrostomum lignano</name>
    <dbReference type="NCBI Taxonomy" id="282301"/>
    <lineage>
        <taxon>Eukaryota</taxon>
        <taxon>Metazoa</taxon>
        <taxon>Spiralia</taxon>
        <taxon>Lophotrochozoa</taxon>
        <taxon>Platyhelminthes</taxon>
        <taxon>Rhabditophora</taxon>
        <taxon>Macrostomorpha</taxon>
        <taxon>Macrostomida</taxon>
        <taxon>Macrostomidae</taxon>
        <taxon>Macrostomum</taxon>
    </lineage>
</organism>
<evidence type="ECO:0000313" key="5">
    <source>
        <dbReference type="EMBL" id="PAA87370.1"/>
    </source>
</evidence>
<comment type="similarity">
    <text evidence="2">Belongs to the perilipin family.</text>
</comment>
<evidence type="ECO:0000256" key="2">
    <source>
        <dbReference type="ARBA" id="ARBA00006311"/>
    </source>
</evidence>
<feature type="region of interest" description="Disordered" evidence="4">
    <location>
        <begin position="163"/>
        <end position="184"/>
    </location>
</feature>
<dbReference type="Proteomes" id="UP000215902">
    <property type="component" value="Unassembled WGS sequence"/>
</dbReference>
<dbReference type="PANTHER" id="PTHR14024:SF49">
    <property type="entry name" value="LIPID STORAGE DROPLETS SURFACE-BINDING PROTEIN 1"/>
    <property type="match status" value="1"/>
</dbReference>
<feature type="compositionally biased region" description="Basic and acidic residues" evidence="4">
    <location>
        <begin position="305"/>
        <end position="318"/>
    </location>
</feature>
<dbReference type="GO" id="GO:0019915">
    <property type="term" value="P:lipid storage"/>
    <property type="evidence" value="ECO:0007669"/>
    <property type="project" value="TreeGrafter"/>
</dbReference>
<keyword evidence="3" id="KW-0551">Lipid droplet</keyword>
<accession>A0A267GMY4</accession>
<protein>
    <submittedName>
        <fullName evidence="5">Uncharacterized protein</fullName>
    </submittedName>
</protein>
<reference evidence="5 6" key="1">
    <citation type="submission" date="2017-06" db="EMBL/GenBank/DDBJ databases">
        <title>A platform for efficient transgenesis in Macrostomum lignano, a flatworm model organism for stem cell research.</title>
        <authorList>
            <person name="Berezikov E."/>
        </authorList>
    </citation>
    <scope>NUCLEOTIDE SEQUENCE [LARGE SCALE GENOMIC DNA]</scope>
    <source>
        <strain evidence="5">DV1</strain>
        <tissue evidence="5">Whole organism</tissue>
    </source>
</reference>
<dbReference type="STRING" id="282301.A0A267GMY4"/>
<sequence length="318" mass="34022">NFKFASIAMVADFVQRVTAYPAVASAWQRAASCYDWALSASPSVRSAAGFTEGGLRRAAATAAPLLARFEPAVARLDRLACAQLLDRLEARCPAVKEATAQELVASARDAVQPTLMAPVNSAVAKAQSAKAYGLAKCTRLSEDSGELVVAWVDRCVDHYLPEDGEAGKERRQQQQQQSEAPEGIRQKLRRRLFSRVADFAVRLSADDGDDENQQRAAEADGVAAVQLAAFAAAAAAKRRARAASLAGAEFAAARLPDLETLPGAGRVVAWLSYYTPEQFLVDPFDPENRRLALTEGAASAADSEPSQRHNGECSSSER</sequence>
<evidence type="ECO:0000256" key="3">
    <source>
        <dbReference type="ARBA" id="ARBA00022677"/>
    </source>
</evidence>
<dbReference type="GO" id="GO:0005829">
    <property type="term" value="C:cytosol"/>
    <property type="evidence" value="ECO:0007669"/>
    <property type="project" value="TreeGrafter"/>
</dbReference>
<dbReference type="GO" id="GO:0005811">
    <property type="term" value="C:lipid droplet"/>
    <property type="evidence" value="ECO:0007669"/>
    <property type="project" value="UniProtKB-SubCell"/>
</dbReference>
<dbReference type="OrthoDB" id="6239738at2759"/>
<dbReference type="EMBL" id="NIVC01000236">
    <property type="protein sequence ID" value="PAA87370.1"/>
    <property type="molecule type" value="Genomic_DNA"/>
</dbReference>
<dbReference type="GO" id="GO:0010890">
    <property type="term" value="P:positive regulation of triglyceride storage"/>
    <property type="evidence" value="ECO:0007669"/>
    <property type="project" value="TreeGrafter"/>
</dbReference>
<dbReference type="InterPro" id="IPR004279">
    <property type="entry name" value="Perilipin"/>
</dbReference>
<evidence type="ECO:0000313" key="6">
    <source>
        <dbReference type="Proteomes" id="UP000215902"/>
    </source>
</evidence>
<feature type="non-terminal residue" evidence="5">
    <location>
        <position position="1"/>
    </location>
</feature>
<keyword evidence="6" id="KW-1185">Reference proteome</keyword>
<proteinExistence type="inferred from homology"/>
<evidence type="ECO:0000256" key="1">
    <source>
        <dbReference type="ARBA" id="ARBA00004502"/>
    </source>
</evidence>